<evidence type="ECO:0000256" key="9">
    <source>
        <dbReference type="ARBA" id="ARBA00023136"/>
    </source>
</evidence>
<feature type="compositionally biased region" description="Basic and acidic residues" evidence="11">
    <location>
        <begin position="16"/>
        <end position="32"/>
    </location>
</feature>
<accession>A0A175WHD1</accession>
<dbReference type="GO" id="GO:0043541">
    <property type="term" value="C:UDP-N-acetylglucosamine transferase complex"/>
    <property type="evidence" value="ECO:0007669"/>
    <property type="project" value="TreeGrafter"/>
</dbReference>
<keyword evidence="9 12" id="KW-0472">Membrane</keyword>
<keyword evidence="14" id="KW-1185">Reference proteome</keyword>
<gene>
    <name evidence="13" type="ORF">MMYC01_202004</name>
</gene>
<evidence type="ECO:0000256" key="8">
    <source>
        <dbReference type="ARBA" id="ARBA00022989"/>
    </source>
</evidence>
<organism evidence="13 14">
    <name type="scientific">Madurella mycetomatis</name>
    <dbReference type="NCBI Taxonomy" id="100816"/>
    <lineage>
        <taxon>Eukaryota</taxon>
        <taxon>Fungi</taxon>
        <taxon>Dikarya</taxon>
        <taxon>Ascomycota</taxon>
        <taxon>Pezizomycotina</taxon>
        <taxon>Sordariomycetes</taxon>
        <taxon>Sordariomycetidae</taxon>
        <taxon>Sordariales</taxon>
        <taxon>Sordariales incertae sedis</taxon>
        <taxon>Madurella</taxon>
    </lineage>
</organism>
<evidence type="ECO:0000256" key="6">
    <source>
        <dbReference type="ARBA" id="ARBA00022692"/>
    </source>
</evidence>
<keyword evidence="7" id="KW-0256">Endoplasmic reticulum</keyword>
<feature type="region of interest" description="Disordered" evidence="11">
    <location>
        <begin position="1"/>
        <end position="48"/>
    </location>
</feature>
<protein>
    <recommendedName>
        <fullName evidence="5">UDP-N-acetylglucosamine transferase subunit ALG14</fullName>
    </recommendedName>
    <alternativeName>
        <fullName evidence="10">Asparagine-linked glycosylation protein 14</fullName>
    </alternativeName>
</protein>
<evidence type="ECO:0000256" key="3">
    <source>
        <dbReference type="ARBA" id="ARBA00009731"/>
    </source>
</evidence>
<dbReference type="Pfam" id="PF08660">
    <property type="entry name" value="Alg14"/>
    <property type="match status" value="1"/>
</dbReference>
<keyword evidence="13" id="KW-0808">Transferase</keyword>
<dbReference type="AlphaFoldDB" id="A0A175WHD1"/>
<sequence length="352" mass="39278">MGRHKGDPGDASSFSEIHERKPDNKTRTDGHHGNAVVVPDATAPSPGRITASKLTKDKETEMQGIRELLDDLGEDCYAVTFYFGFLVVFIASAIGFFLLPWSWIVAIICVLFRHISIKKEHPRPETGRRWMTRGRGDPGPDTSRLPAAYFLYILGSGGHTTEMLEMVKRKFRPQANQHRRYVITTGDSDSLSRVIRLETAIKSVVPDVGRGTIDSFTLPRARRVHQPLWTAPFTCLATAAQAVNALTRAPNARPRSRHGRQFKYPHVVVTNGPATGFIVCLVAHLLKIFYLVPQNRLKMVYIESWARSRTLSLTGKLFLWTGIADLFCVQHEELARRTGGVYVGAMAASVGR</sequence>
<evidence type="ECO:0000313" key="13">
    <source>
        <dbReference type="EMBL" id="KXX82284.1"/>
    </source>
</evidence>
<keyword evidence="6 12" id="KW-0812">Transmembrane</keyword>
<comment type="caution">
    <text evidence="13">The sequence shown here is derived from an EMBL/GenBank/DDBJ whole genome shotgun (WGS) entry which is preliminary data.</text>
</comment>
<feature type="transmembrane region" description="Helical" evidence="12">
    <location>
        <begin position="79"/>
        <end position="112"/>
    </location>
</feature>
<evidence type="ECO:0000256" key="12">
    <source>
        <dbReference type="SAM" id="Phobius"/>
    </source>
</evidence>
<evidence type="ECO:0000256" key="4">
    <source>
        <dbReference type="ARBA" id="ARBA00011335"/>
    </source>
</evidence>
<dbReference type="GO" id="GO:0006488">
    <property type="term" value="P:dolichol-linked oligosaccharide biosynthetic process"/>
    <property type="evidence" value="ECO:0007669"/>
    <property type="project" value="InterPro"/>
</dbReference>
<dbReference type="STRING" id="100816.A0A175WHD1"/>
<dbReference type="GO" id="GO:0031965">
    <property type="term" value="C:nuclear membrane"/>
    <property type="evidence" value="ECO:0007669"/>
    <property type="project" value="UniProtKB-SubCell"/>
</dbReference>
<proteinExistence type="inferred from homology"/>
<comment type="subcellular location">
    <subcellularLocation>
        <location evidence="1">Endoplasmic reticulum membrane</location>
        <topology evidence="1">Single-pass membrane protein</topology>
    </subcellularLocation>
    <subcellularLocation>
        <location evidence="2">Nucleus membrane</location>
        <topology evidence="2">Single-pass membrane protein</topology>
    </subcellularLocation>
</comment>
<dbReference type="GO" id="GO:0004577">
    <property type="term" value="F:N-acetylglucosaminyldiphosphodolichol N-acetylglucosaminyltransferase activity"/>
    <property type="evidence" value="ECO:0007669"/>
    <property type="project" value="TreeGrafter"/>
</dbReference>
<feature type="transmembrane region" description="Helical" evidence="12">
    <location>
        <begin position="267"/>
        <end position="292"/>
    </location>
</feature>
<evidence type="ECO:0000256" key="2">
    <source>
        <dbReference type="ARBA" id="ARBA00004590"/>
    </source>
</evidence>
<dbReference type="OrthoDB" id="17098at2759"/>
<reference evidence="13 14" key="1">
    <citation type="journal article" date="2016" name="Genome Announc.">
        <title>Genome Sequence of Madurella mycetomatis mm55, Isolated from a Human Mycetoma Case in Sudan.</title>
        <authorList>
            <person name="Smit S."/>
            <person name="Derks M.F."/>
            <person name="Bervoets S."/>
            <person name="Fahal A."/>
            <person name="van Leeuwen W."/>
            <person name="van Belkum A."/>
            <person name="van de Sande W.W."/>
        </authorList>
    </citation>
    <scope>NUCLEOTIDE SEQUENCE [LARGE SCALE GENOMIC DNA]</scope>
    <source>
        <strain evidence="14">mm55</strain>
    </source>
</reference>
<evidence type="ECO:0000256" key="10">
    <source>
        <dbReference type="ARBA" id="ARBA00032062"/>
    </source>
</evidence>
<keyword evidence="8 12" id="KW-1133">Transmembrane helix</keyword>
<comment type="subunit">
    <text evidence="4">Heterodimer with ALG13 to form a functional enzyme.</text>
</comment>
<dbReference type="Gene3D" id="3.40.50.2000">
    <property type="entry name" value="Glycogen Phosphorylase B"/>
    <property type="match status" value="1"/>
</dbReference>
<dbReference type="PANTHER" id="PTHR12154:SF4">
    <property type="entry name" value="UDP-N-ACETYLGLUCOSAMINE TRANSFERASE SUBUNIT ALG14 HOMOLOG"/>
    <property type="match status" value="1"/>
</dbReference>
<name>A0A175WHD1_9PEZI</name>
<comment type="similarity">
    <text evidence="3">Belongs to the ALG14 family.</text>
</comment>
<evidence type="ECO:0000313" key="14">
    <source>
        <dbReference type="Proteomes" id="UP000078237"/>
    </source>
</evidence>
<dbReference type="PANTHER" id="PTHR12154">
    <property type="entry name" value="GLYCOSYL TRANSFERASE-RELATED"/>
    <property type="match status" value="1"/>
</dbReference>
<evidence type="ECO:0000256" key="1">
    <source>
        <dbReference type="ARBA" id="ARBA00004389"/>
    </source>
</evidence>
<dbReference type="VEuPathDB" id="FungiDB:MMYC01_202004"/>
<dbReference type="InterPro" id="IPR013969">
    <property type="entry name" value="Oligosacch_biosynth_Alg14"/>
</dbReference>
<evidence type="ECO:0000256" key="5">
    <source>
        <dbReference type="ARBA" id="ARBA00017467"/>
    </source>
</evidence>
<evidence type="ECO:0000256" key="11">
    <source>
        <dbReference type="SAM" id="MobiDB-lite"/>
    </source>
</evidence>
<dbReference type="Proteomes" id="UP000078237">
    <property type="component" value="Unassembled WGS sequence"/>
</dbReference>
<dbReference type="EMBL" id="LCTW02000017">
    <property type="protein sequence ID" value="KXX82284.1"/>
    <property type="molecule type" value="Genomic_DNA"/>
</dbReference>
<evidence type="ECO:0000256" key="7">
    <source>
        <dbReference type="ARBA" id="ARBA00022824"/>
    </source>
</evidence>